<dbReference type="RefSeq" id="WP_103051951.1">
    <property type="nucleotide sequence ID" value="NZ_POWF01000003.1"/>
</dbReference>
<reference evidence="2 3" key="1">
    <citation type="submission" date="2018-01" db="EMBL/GenBank/DDBJ databases">
        <title>The draft genome of Hanstruepera neustonica JCM19743.</title>
        <authorList>
            <person name="He R.-H."/>
            <person name="Du Z.-J."/>
        </authorList>
    </citation>
    <scope>NUCLEOTIDE SEQUENCE [LARGE SCALE GENOMIC DNA]</scope>
    <source>
        <strain evidence="2 3">JCM19743</strain>
    </source>
</reference>
<proteinExistence type="predicted"/>
<name>A0A2K1DZG9_9FLAO</name>
<keyword evidence="1" id="KW-1133">Transmembrane helix</keyword>
<keyword evidence="1" id="KW-0812">Transmembrane</keyword>
<accession>A0A2K1DZG9</accession>
<dbReference type="Pfam" id="PF19578">
    <property type="entry name" value="DUF6090"/>
    <property type="match status" value="1"/>
</dbReference>
<dbReference type="InterPro" id="IPR045749">
    <property type="entry name" value="DUF6090"/>
</dbReference>
<dbReference type="Proteomes" id="UP000236641">
    <property type="component" value="Unassembled WGS sequence"/>
</dbReference>
<evidence type="ECO:0000313" key="2">
    <source>
        <dbReference type="EMBL" id="PNQ73428.1"/>
    </source>
</evidence>
<keyword evidence="1" id="KW-0472">Membrane</keyword>
<comment type="caution">
    <text evidence="2">The sequence shown here is derived from an EMBL/GenBank/DDBJ whole genome shotgun (WGS) entry which is preliminary data.</text>
</comment>
<keyword evidence="3" id="KW-1185">Reference proteome</keyword>
<gene>
    <name evidence="2" type="ORF">C1T31_07915</name>
</gene>
<organism evidence="2 3">
    <name type="scientific">Hanstruepera neustonica</name>
    <dbReference type="NCBI Taxonomy" id="1445657"/>
    <lineage>
        <taxon>Bacteria</taxon>
        <taxon>Pseudomonadati</taxon>
        <taxon>Bacteroidota</taxon>
        <taxon>Flavobacteriia</taxon>
        <taxon>Flavobacteriales</taxon>
        <taxon>Flavobacteriaceae</taxon>
        <taxon>Hanstruepera</taxon>
    </lineage>
</organism>
<protein>
    <submittedName>
        <fullName evidence="2">Uncharacterized protein</fullName>
    </submittedName>
</protein>
<dbReference type="AlphaFoldDB" id="A0A2K1DZG9"/>
<feature type="transmembrane region" description="Helical" evidence="1">
    <location>
        <begin position="21"/>
        <end position="42"/>
    </location>
</feature>
<dbReference type="EMBL" id="POWF01000003">
    <property type="protein sequence ID" value="PNQ73428.1"/>
    <property type="molecule type" value="Genomic_DNA"/>
</dbReference>
<sequence length="251" mass="29118">MIKFFRQIRQNLLNEGKTSKYFKYAIGEIILVVIGILIALQINTWNQNHKDSKEEYFVLEKLQENLKTDTTNLKNSISRIQSFLDDLKVIEREMKDETLYNFSVELSGPLLSVVGTNLETTTWENLKSTGKLGLIKNRTLVDSLQAYYKTFENVNQNWVEGFQSYNRGILAPKFFEFDDLSFFAPKGSFLNEDIQRLPPVEYGDNVFFRNAVRFRIGALNSIKAVFEADLNRAVALLNRFNNEIELKKTND</sequence>
<evidence type="ECO:0000256" key="1">
    <source>
        <dbReference type="SAM" id="Phobius"/>
    </source>
</evidence>
<dbReference type="OrthoDB" id="821805at2"/>
<evidence type="ECO:0000313" key="3">
    <source>
        <dbReference type="Proteomes" id="UP000236641"/>
    </source>
</evidence>